<dbReference type="InterPro" id="IPR036514">
    <property type="entry name" value="SGNH_hydro_sf"/>
</dbReference>
<evidence type="ECO:0000259" key="1">
    <source>
        <dbReference type="Pfam" id="PF13472"/>
    </source>
</evidence>
<sequence length="276" mass="29876">MSVANPRRNPGARRVWTISDSRKIVERMRVWHIEWESGGFLLRAAFRTLLIPFDPSVSLCPRLLPVYMHITLIGDSTLDNAAYTAGGPHVTAILNDLLGPDGSASLAAVDGARMRDVGYQVDTVKDEATHAVLSVGGNDALLSVNALTQSVDTIADALLELEDIVDDFAGSYRRCLKQVLNLGLPTTVCTIYPGDFSEEGQQRVISAALTMWNHAITQAALDHGCPIIELGRVCDETSDYVRQIEPNEKGGRKIATAIHSAITEPDTCSVPLSPRG</sequence>
<comment type="caution">
    <text evidence="2">The sequence shown here is derived from an EMBL/GenBank/DDBJ whole genome shotgun (WGS) entry which is preliminary data.</text>
</comment>
<dbReference type="GO" id="GO:0016788">
    <property type="term" value="F:hydrolase activity, acting on ester bonds"/>
    <property type="evidence" value="ECO:0007669"/>
    <property type="project" value="UniProtKB-ARBA"/>
</dbReference>
<gene>
    <name evidence="2" type="ORF">CRI94_04315</name>
</gene>
<protein>
    <submittedName>
        <fullName evidence="2">Lipase</fullName>
    </submittedName>
</protein>
<proteinExistence type="predicted"/>
<dbReference type="SUPFAM" id="SSF52266">
    <property type="entry name" value="SGNH hydrolase"/>
    <property type="match status" value="1"/>
</dbReference>
<evidence type="ECO:0000313" key="3">
    <source>
        <dbReference type="Proteomes" id="UP000220102"/>
    </source>
</evidence>
<reference evidence="2 3" key="1">
    <citation type="submission" date="2017-10" db="EMBL/GenBank/DDBJ databases">
        <title>Draft genome of Longibacter Salinarum.</title>
        <authorList>
            <person name="Goh K.M."/>
            <person name="Shamsir M.S."/>
            <person name="Lim S.W."/>
        </authorList>
    </citation>
    <scope>NUCLEOTIDE SEQUENCE [LARGE SCALE GENOMIC DNA]</scope>
    <source>
        <strain evidence="2 3">KCTC 52045</strain>
    </source>
</reference>
<dbReference type="EMBL" id="PDEQ01000002">
    <property type="protein sequence ID" value="PEN14268.1"/>
    <property type="molecule type" value="Genomic_DNA"/>
</dbReference>
<evidence type="ECO:0000313" key="2">
    <source>
        <dbReference type="EMBL" id="PEN14268.1"/>
    </source>
</evidence>
<accession>A0A2A8D0U5</accession>
<feature type="domain" description="SGNH hydrolase-type esterase" evidence="1">
    <location>
        <begin position="72"/>
        <end position="250"/>
    </location>
</feature>
<dbReference type="AlphaFoldDB" id="A0A2A8D0U5"/>
<keyword evidence="3" id="KW-1185">Reference proteome</keyword>
<dbReference type="OrthoDB" id="212722at2"/>
<dbReference type="InterPro" id="IPR013830">
    <property type="entry name" value="SGNH_hydro"/>
</dbReference>
<dbReference type="Pfam" id="PF13472">
    <property type="entry name" value="Lipase_GDSL_2"/>
    <property type="match status" value="1"/>
</dbReference>
<dbReference type="Proteomes" id="UP000220102">
    <property type="component" value="Unassembled WGS sequence"/>
</dbReference>
<organism evidence="2 3">
    <name type="scientific">Longibacter salinarum</name>
    <dbReference type="NCBI Taxonomy" id="1850348"/>
    <lineage>
        <taxon>Bacteria</taxon>
        <taxon>Pseudomonadati</taxon>
        <taxon>Rhodothermota</taxon>
        <taxon>Rhodothermia</taxon>
        <taxon>Rhodothermales</taxon>
        <taxon>Salisaetaceae</taxon>
        <taxon>Longibacter</taxon>
    </lineage>
</organism>
<name>A0A2A8D0U5_9BACT</name>
<dbReference type="Gene3D" id="3.40.50.1110">
    <property type="entry name" value="SGNH hydrolase"/>
    <property type="match status" value="1"/>
</dbReference>